<evidence type="ECO:0008006" key="4">
    <source>
        <dbReference type="Google" id="ProtNLM"/>
    </source>
</evidence>
<protein>
    <recommendedName>
        <fullName evidence="4">CU044_5270 family protein</fullName>
    </recommendedName>
</protein>
<gene>
    <name evidence="2" type="ORF">DEJ46_01910</name>
</gene>
<feature type="region of interest" description="Disordered" evidence="1">
    <location>
        <begin position="1"/>
        <end position="33"/>
    </location>
</feature>
<dbReference type="NCBIfam" id="NF038083">
    <property type="entry name" value="CU044_5270_fam"/>
    <property type="match status" value="1"/>
</dbReference>
<dbReference type="InterPro" id="IPR047789">
    <property type="entry name" value="CU044_5270-like"/>
</dbReference>
<feature type="compositionally biased region" description="Low complexity" evidence="1">
    <location>
        <begin position="82"/>
        <end position="91"/>
    </location>
</feature>
<dbReference type="OrthoDB" id="3387554at2"/>
<evidence type="ECO:0000313" key="3">
    <source>
        <dbReference type="Proteomes" id="UP000324106"/>
    </source>
</evidence>
<reference evidence="2 3" key="1">
    <citation type="submission" date="2018-05" db="EMBL/GenBank/DDBJ databases">
        <title>Streptomyces venezuelae.</title>
        <authorList>
            <person name="Kim W."/>
            <person name="Lee N."/>
            <person name="Cho B.-K."/>
        </authorList>
    </citation>
    <scope>NUCLEOTIDE SEQUENCE [LARGE SCALE GENOMIC DNA]</scope>
    <source>
        <strain evidence="2 3">ATCC 15068</strain>
    </source>
</reference>
<organism evidence="2 3">
    <name type="scientific">Streptomyces venezuelae</name>
    <dbReference type="NCBI Taxonomy" id="54571"/>
    <lineage>
        <taxon>Bacteria</taxon>
        <taxon>Bacillati</taxon>
        <taxon>Actinomycetota</taxon>
        <taxon>Actinomycetes</taxon>
        <taxon>Kitasatosporales</taxon>
        <taxon>Streptomycetaceae</taxon>
        <taxon>Streptomyces</taxon>
    </lineage>
</organism>
<feature type="region of interest" description="Disordered" evidence="1">
    <location>
        <begin position="189"/>
        <end position="209"/>
    </location>
</feature>
<name>A0A5P2AIT6_STRVZ</name>
<evidence type="ECO:0000313" key="2">
    <source>
        <dbReference type="EMBL" id="QES18005.1"/>
    </source>
</evidence>
<sequence>MSTTPSRPTPAEREEIARLLPVPAERDRPGRHHQALKDQLLREFRQDTAPAAARSRFGARRLTIVAVPLAAGALAVTLATNGTSGPSGPTPGARPNAAVAPGSDRKAPEATPATVLLDRIATVAAAKPARTVRDDQYIHISSTVAWSSQSDADPVLRLDTPHSREVWLSVDGSKPGLLRERGEEIPLAGALDKDGRPVDPVGVPDPTLNSPTYRYLESLPTDPAVLLKKIYDETAGQGPGPDQQAFVTIGDLLREQIAPPKVSAALYKAAARIPGVTVVDDAVDAAGRHGVAVARVHAGERTEWIFDRESLEFLGERGVMIEDTAAGKAGQVTATTAVLSRGITDKTGEVPGRTG</sequence>
<accession>A0A5P2AIT6</accession>
<dbReference type="Proteomes" id="UP000324106">
    <property type="component" value="Chromosome"/>
</dbReference>
<dbReference type="RefSeq" id="WP_150263831.1">
    <property type="nucleotide sequence ID" value="NZ_CP029194.1"/>
</dbReference>
<proteinExistence type="predicted"/>
<dbReference type="EMBL" id="CP029194">
    <property type="protein sequence ID" value="QES18005.1"/>
    <property type="molecule type" value="Genomic_DNA"/>
</dbReference>
<feature type="region of interest" description="Disordered" evidence="1">
    <location>
        <begin position="82"/>
        <end position="109"/>
    </location>
</feature>
<evidence type="ECO:0000256" key="1">
    <source>
        <dbReference type="SAM" id="MobiDB-lite"/>
    </source>
</evidence>
<dbReference type="AlphaFoldDB" id="A0A5P2AIT6"/>